<dbReference type="AlphaFoldDB" id="A1WY93"/>
<proteinExistence type="predicted"/>
<feature type="signal peptide" evidence="2">
    <location>
        <begin position="1"/>
        <end position="22"/>
    </location>
</feature>
<dbReference type="EMBL" id="CP000544">
    <property type="protein sequence ID" value="ABM62655.1"/>
    <property type="molecule type" value="Genomic_DNA"/>
</dbReference>
<evidence type="ECO:0000313" key="4">
    <source>
        <dbReference type="Proteomes" id="UP000000647"/>
    </source>
</evidence>
<evidence type="ECO:0000313" key="3">
    <source>
        <dbReference type="EMBL" id="ABM62655.1"/>
    </source>
</evidence>
<dbReference type="KEGG" id="hha:Hhal_1891"/>
<keyword evidence="4" id="KW-1185">Reference proteome</keyword>
<dbReference type="HOGENOM" id="CLU_378018_0_0_6"/>
<sequence>MWYFPKFSALALVASGALVLSACDDASDGDSGGGSNVQLSGTVVDGYVAGARVWVDLQDNGQINSWDPVARTDRYGFFSYRPELDINGDTIPARDYCDPYGDHYNERYCLRVSDAHEGGTLRMVGGYDVLTGEPFEGSMSYRLDSIHEIRNPADLVVNPLTSVANRKGDPVGDFGVDFWGDADGSNGWAWESAKDADKKALFEALALHKTVDVLAAGLDGWLDEQGVDRERVEDALGLDLSMELYRLIREKLGKPDLDGSDPGGVDFSLDKSAIEDILGGFKESISSIDDNFGTDGFSSDDVAEINEALRGLKPPPSGSAIGGASENDVKSKARAGEVAAAVAREDARSSDSPSEVSATGSGSSKNGDYQKILDGLSRAGVGEQVDIRQLSDSIRGKRDNGGLDDSEDGWAELITQSTVKAVLPEISKTKLALEVTGGDAGEDTGRIRFFFEPASDFPSDDYADPGFYKGDEHKGYSDEGALTVCLDGTFESFDLDLDSEQEEEIKGGGGEAGEDSVALRMTGTWERASDRALLLNVNFAGVEETMHLRVRSSSNDYTLSQFYNETFWKKTDDDREWSGSPKFNDSEELKRSEFWSKLSDRYWDEDSWHEGEWRGENGNGSLDSGDWRDVFLGEEFELDDEDRFNFAHDKEENGSGWERSNAADFDGLTPRGWVFDLSYEGDTESWDVEQTRDEALAALEEESNEDADDFEILVFEAFDGEAPDSHGACGESR</sequence>
<evidence type="ECO:0000256" key="1">
    <source>
        <dbReference type="SAM" id="MobiDB-lite"/>
    </source>
</evidence>
<reference evidence="3 4" key="2">
    <citation type="journal article" date="2013" name="Stand. Genomic Sci.">
        <title>Complete genome sequence of Halorhodospira halophila SL1.</title>
        <authorList>
            <person name="Challacombe J.F."/>
            <person name="Majid S."/>
            <person name="Deole R."/>
            <person name="Brettin T.S."/>
            <person name="Bruce D."/>
            <person name="Delano S.F."/>
            <person name="Detter J.C."/>
            <person name="Gleasner C.D."/>
            <person name="Han C.S."/>
            <person name="Misra M."/>
            <person name="Reitenga K.G."/>
            <person name="Mikhailova N."/>
            <person name="Woyke T."/>
            <person name="Pitluck S."/>
            <person name="Nolan M."/>
            <person name="Land M.L."/>
            <person name="Saunders E."/>
            <person name="Tapia R."/>
            <person name="Lapidus A."/>
            <person name="Ivanova N."/>
            <person name="Hoff W.D."/>
        </authorList>
    </citation>
    <scope>NUCLEOTIDE SEQUENCE [LARGE SCALE GENOMIC DNA]</scope>
    <source>
        <strain evidence="4">DSM 244 / SL1</strain>
    </source>
</reference>
<reference evidence="4" key="1">
    <citation type="submission" date="2006-12" db="EMBL/GenBank/DDBJ databases">
        <title>Complete sequence of Halorhodospira halophila SL1.</title>
        <authorList>
            <consortium name="US DOE Joint Genome Institute"/>
            <person name="Copeland A."/>
            <person name="Lucas S."/>
            <person name="Lapidus A."/>
            <person name="Barry K."/>
            <person name="Detter J.C."/>
            <person name="Glavina del Rio T."/>
            <person name="Hammon N."/>
            <person name="Israni S."/>
            <person name="Dalin E."/>
            <person name="Tice H."/>
            <person name="Pitluck S."/>
            <person name="Saunders E."/>
            <person name="Brettin T."/>
            <person name="Bruce D."/>
            <person name="Han C."/>
            <person name="Tapia R."/>
            <person name="Schmutz J."/>
            <person name="Larimer F."/>
            <person name="Land M."/>
            <person name="Hauser L."/>
            <person name="Kyrpides N."/>
            <person name="Mikhailova N."/>
            <person name="Hoff W."/>
            <person name="Richardson P."/>
        </authorList>
    </citation>
    <scope>NUCLEOTIDE SEQUENCE [LARGE SCALE GENOMIC DNA]</scope>
    <source>
        <strain evidence="4">DSM 244 / SL1</strain>
    </source>
</reference>
<dbReference type="Proteomes" id="UP000000647">
    <property type="component" value="Chromosome"/>
</dbReference>
<feature type="compositionally biased region" description="Polar residues" evidence="1">
    <location>
        <begin position="353"/>
        <end position="367"/>
    </location>
</feature>
<feature type="region of interest" description="Disordered" evidence="1">
    <location>
        <begin position="310"/>
        <end position="369"/>
    </location>
</feature>
<protein>
    <recommendedName>
        <fullName evidence="5">Lipoprotein</fullName>
    </recommendedName>
</protein>
<dbReference type="STRING" id="349124.Hhal_1891"/>
<dbReference type="RefSeq" id="WP_011814677.1">
    <property type="nucleotide sequence ID" value="NC_008789.1"/>
</dbReference>
<evidence type="ECO:0008006" key="5">
    <source>
        <dbReference type="Google" id="ProtNLM"/>
    </source>
</evidence>
<dbReference type="PROSITE" id="PS51257">
    <property type="entry name" value="PROKAR_LIPOPROTEIN"/>
    <property type="match status" value="1"/>
</dbReference>
<name>A1WY93_HALHL</name>
<feature type="chain" id="PRO_5002640769" description="Lipoprotein" evidence="2">
    <location>
        <begin position="23"/>
        <end position="733"/>
    </location>
</feature>
<evidence type="ECO:0000256" key="2">
    <source>
        <dbReference type="SAM" id="SignalP"/>
    </source>
</evidence>
<keyword evidence="2" id="KW-0732">Signal</keyword>
<dbReference type="OrthoDB" id="5697523at2"/>
<accession>A1WY93</accession>
<organism evidence="3 4">
    <name type="scientific">Halorhodospira halophila (strain DSM 244 / SL1)</name>
    <name type="common">Ectothiorhodospira halophila (strain DSM 244 / SL1)</name>
    <dbReference type="NCBI Taxonomy" id="349124"/>
    <lineage>
        <taxon>Bacteria</taxon>
        <taxon>Pseudomonadati</taxon>
        <taxon>Pseudomonadota</taxon>
        <taxon>Gammaproteobacteria</taxon>
        <taxon>Chromatiales</taxon>
        <taxon>Ectothiorhodospiraceae</taxon>
        <taxon>Halorhodospira</taxon>
    </lineage>
</organism>
<gene>
    <name evidence="3" type="ordered locus">Hhal_1891</name>
</gene>